<feature type="transmembrane region" description="Helical" evidence="4">
    <location>
        <begin position="93"/>
        <end position="122"/>
    </location>
</feature>
<dbReference type="RefSeq" id="WP_162408161.1">
    <property type="nucleotide sequence ID" value="NZ_PDWN01000001.1"/>
</dbReference>
<keyword evidence="4" id="KW-0472">Membrane</keyword>
<dbReference type="SUPFAM" id="SSF55874">
    <property type="entry name" value="ATPase domain of HSP90 chaperone/DNA topoisomerase II/histidine kinase"/>
    <property type="match status" value="1"/>
</dbReference>
<dbReference type="PANTHER" id="PTHR24421:SF59">
    <property type="entry name" value="OXYGEN SENSOR HISTIDINE KINASE NREB"/>
    <property type="match status" value="1"/>
</dbReference>
<dbReference type="CDD" id="cd16917">
    <property type="entry name" value="HATPase_UhpB-NarQ-NarX-like"/>
    <property type="match status" value="1"/>
</dbReference>
<name>A0ABQ6ZBX5_9GAMM</name>
<gene>
    <name evidence="7" type="ORF">CSC65_01345</name>
</gene>
<keyword evidence="4" id="KW-0812">Transmembrane</keyword>
<evidence type="ECO:0000313" key="8">
    <source>
        <dbReference type="Proteomes" id="UP000788419"/>
    </source>
</evidence>
<feature type="transmembrane region" description="Helical" evidence="4">
    <location>
        <begin position="36"/>
        <end position="55"/>
    </location>
</feature>
<feature type="domain" description="Histidine kinase/HSP90-like ATPase" evidence="5">
    <location>
        <begin position="283"/>
        <end position="367"/>
    </location>
</feature>
<keyword evidence="8" id="KW-1185">Reference proteome</keyword>
<comment type="caution">
    <text evidence="7">The sequence shown here is derived from an EMBL/GenBank/DDBJ whole genome shotgun (WGS) entry which is preliminary data.</text>
</comment>
<dbReference type="InterPro" id="IPR011712">
    <property type="entry name" value="Sig_transdc_His_kin_sub3_dim/P"/>
</dbReference>
<dbReference type="Proteomes" id="UP000788419">
    <property type="component" value="Unassembled WGS sequence"/>
</dbReference>
<evidence type="ECO:0000256" key="4">
    <source>
        <dbReference type="SAM" id="Phobius"/>
    </source>
</evidence>
<keyword evidence="4" id="KW-1133">Transmembrane helix</keyword>
<keyword evidence="2 7" id="KW-0418">Kinase</keyword>
<accession>A0ABQ6ZBX5</accession>
<evidence type="ECO:0000256" key="3">
    <source>
        <dbReference type="ARBA" id="ARBA00023012"/>
    </source>
</evidence>
<dbReference type="GO" id="GO:0016301">
    <property type="term" value="F:kinase activity"/>
    <property type="evidence" value="ECO:0007669"/>
    <property type="project" value="UniProtKB-KW"/>
</dbReference>
<dbReference type="EMBL" id="PDWN01000001">
    <property type="protein sequence ID" value="KAF1697538.1"/>
    <property type="molecule type" value="Genomic_DNA"/>
</dbReference>
<evidence type="ECO:0000259" key="5">
    <source>
        <dbReference type="Pfam" id="PF02518"/>
    </source>
</evidence>
<evidence type="ECO:0000256" key="1">
    <source>
        <dbReference type="ARBA" id="ARBA00022679"/>
    </source>
</evidence>
<keyword evidence="1" id="KW-0808">Transferase</keyword>
<reference evidence="7 8" key="1">
    <citation type="submission" date="2017-10" db="EMBL/GenBank/DDBJ databases">
        <title>Whole genome sequencing of members of genus Pseudoxanthomonas.</title>
        <authorList>
            <person name="Kumar S."/>
            <person name="Bansal K."/>
            <person name="Kaur A."/>
            <person name="Patil P."/>
            <person name="Sharma S."/>
            <person name="Patil P.B."/>
        </authorList>
    </citation>
    <scope>NUCLEOTIDE SEQUENCE [LARGE SCALE GENOMIC DNA]</scope>
    <source>
        <strain evidence="7 8">DSM 17801</strain>
    </source>
</reference>
<dbReference type="Pfam" id="PF07730">
    <property type="entry name" value="HisKA_3"/>
    <property type="match status" value="1"/>
</dbReference>
<proteinExistence type="predicted"/>
<feature type="transmembrane region" description="Helical" evidence="4">
    <location>
        <begin position="64"/>
        <end position="81"/>
    </location>
</feature>
<dbReference type="Gene3D" id="3.30.565.10">
    <property type="entry name" value="Histidine kinase-like ATPase, C-terminal domain"/>
    <property type="match status" value="1"/>
</dbReference>
<dbReference type="InterPro" id="IPR050482">
    <property type="entry name" value="Sensor_HK_TwoCompSys"/>
</dbReference>
<keyword evidence="3" id="KW-0902">Two-component regulatory system</keyword>
<feature type="domain" description="Signal transduction histidine kinase subgroup 3 dimerisation and phosphoacceptor" evidence="6">
    <location>
        <begin position="183"/>
        <end position="245"/>
    </location>
</feature>
<evidence type="ECO:0000256" key="2">
    <source>
        <dbReference type="ARBA" id="ARBA00022777"/>
    </source>
</evidence>
<dbReference type="Gene3D" id="1.20.5.1930">
    <property type="match status" value="1"/>
</dbReference>
<evidence type="ECO:0000259" key="6">
    <source>
        <dbReference type="Pfam" id="PF07730"/>
    </source>
</evidence>
<dbReference type="PANTHER" id="PTHR24421">
    <property type="entry name" value="NITRATE/NITRITE SENSOR PROTEIN NARX-RELATED"/>
    <property type="match status" value="1"/>
</dbReference>
<dbReference type="InterPro" id="IPR003594">
    <property type="entry name" value="HATPase_dom"/>
</dbReference>
<evidence type="ECO:0000313" key="7">
    <source>
        <dbReference type="EMBL" id="KAF1697538.1"/>
    </source>
</evidence>
<sequence length="368" mass="39844">MRQMLRTLLQPLPLAGLLTLLTVGYSLRFVDPAQRLPAAVLLGFFLVLFLVLQLLPEHRRIPQHLVLVAMPLVAMALNAFSGKVGTAQVLLVIWAACLFAIWPLRAAIAAGLLANAGFYLLVRRSGFDSPLSMVLINMGFQGLAAICVHYARSAEGSRDALARVNADLLATRALLADSARDAERLRVARELHDVAGHKLTAMRLNLRVLVADPALGGREELRIAESLSGELLADIRQVVQSLRDDRGLDLATALRALAAPFPRPALQLTIAPGVRVTDPAVAETVLRLAQEALTNTARHAGADRVWLRIETEDQRLRIDIHDDGQCGAQIREGNGMSGMRERLAALDGTLEVGRTAEGGLRLRALLPA</sequence>
<protein>
    <submittedName>
        <fullName evidence="7">Two-component sensor histidine kinase</fullName>
    </submittedName>
</protein>
<organism evidence="7 8">
    <name type="scientific">Pseudoxanthomonas daejeonensis</name>
    <dbReference type="NCBI Taxonomy" id="266062"/>
    <lineage>
        <taxon>Bacteria</taxon>
        <taxon>Pseudomonadati</taxon>
        <taxon>Pseudomonadota</taxon>
        <taxon>Gammaproteobacteria</taxon>
        <taxon>Lysobacterales</taxon>
        <taxon>Lysobacteraceae</taxon>
        <taxon>Pseudoxanthomonas</taxon>
    </lineage>
</organism>
<dbReference type="InterPro" id="IPR036890">
    <property type="entry name" value="HATPase_C_sf"/>
</dbReference>
<dbReference type="Pfam" id="PF02518">
    <property type="entry name" value="HATPase_c"/>
    <property type="match status" value="1"/>
</dbReference>